<name>A0A2W4WI50_9CYAN</name>
<organism evidence="13 14">
    <name type="scientific">Shackletoniella antarctica</name>
    <dbReference type="NCBI Taxonomy" id="268115"/>
    <lineage>
        <taxon>Bacteria</taxon>
        <taxon>Bacillati</taxon>
        <taxon>Cyanobacteriota</taxon>
        <taxon>Cyanophyceae</taxon>
        <taxon>Oculatellales</taxon>
        <taxon>Oculatellaceae</taxon>
        <taxon>Shackletoniella</taxon>
    </lineage>
</organism>
<dbReference type="InterPro" id="IPR004839">
    <property type="entry name" value="Aminotransferase_I/II_large"/>
</dbReference>
<dbReference type="GO" id="GO:0008710">
    <property type="term" value="F:8-amino-7-oxononanoate synthase activity"/>
    <property type="evidence" value="ECO:0007669"/>
    <property type="project" value="UniProtKB-UniRule"/>
</dbReference>
<evidence type="ECO:0000256" key="8">
    <source>
        <dbReference type="ARBA" id="ARBA00022898"/>
    </source>
</evidence>
<dbReference type="PANTHER" id="PTHR13693">
    <property type="entry name" value="CLASS II AMINOTRANSFERASE/8-AMINO-7-OXONONANOATE SYNTHASE"/>
    <property type="match status" value="1"/>
</dbReference>
<comment type="subunit">
    <text evidence="5 11">Homodimer.</text>
</comment>
<evidence type="ECO:0000256" key="2">
    <source>
        <dbReference type="ARBA" id="ARBA00002513"/>
    </source>
</evidence>
<reference evidence="14" key="1">
    <citation type="submission" date="2018-04" db="EMBL/GenBank/DDBJ databases">
        <authorList>
            <person name="Cornet L."/>
        </authorList>
    </citation>
    <scope>NUCLEOTIDE SEQUENCE [LARGE SCALE GENOMIC DNA]</scope>
</reference>
<evidence type="ECO:0000256" key="3">
    <source>
        <dbReference type="ARBA" id="ARBA00004746"/>
    </source>
</evidence>
<accession>A0A2W4WI50</accession>
<evidence type="ECO:0000313" key="14">
    <source>
        <dbReference type="Proteomes" id="UP000249081"/>
    </source>
</evidence>
<keyword evidence="6 11" id="KW-0808">Transferase</keyword>
<evidence type="ECO:0000256" key="4">
    <source>
        <dbReference type="ARBA" id="ARBA00010008"/>
    </source>
</evidence>
<dbReference type="EMBL" id="QBMN01000013">
    <property type="protein sequence ID" value="PZO44803.1"/>
    <property type="molecule type" value="Genomic_DNA"/>
</dbReference>
<comment type="function">
    <text evidence="2 11">Catalyzes the decarboxylative condensation of pimeloyl-[acyl-carrier protein] and L-alanine to produce 8-amino-7-oxononanoate (AON), [acyl-carrier protein], and carbon dioxide.</text>
</comment>
<comment type="similarity">
    <text evidence="4 11">Belongs to the class-II pyridoxal-phosphate-dependent aminotransferase family. BioF subfamily.</text>
</comment>
<proteinExistence type="inferred from homology"/>
<dbReference type="PROSITE" id="PS00599">
    <property type="entry name" value="AA_TRANSFER_CLASS_2"/>
    <property type="match status" value="1"/>
</dbReference>
<evidence type="ECO:0000256" key="1">
    <source>
        <dbReference type="ARBA" id="ARBA00001933"/>
    </source>
</evidence>
<dbReference type="Pfam" id="PF00155">
    <property type="entry name" value="Aminotran_1_2"/>
    <property type="match status" value="1"/>
</dbReference>
<dbReference type="InterPro" id="IPR015421">
    <property type="entry name" value="PyrdxlP-dep_Trfase_major"/>
</dbReference>
<comment type="caution">
    <text evidence="13">The sequence shown here is derived from an EMBL/GenBank/DDBJ whole genome shotgun (WGS) entry which is preliminary data.</text>
</comment>
<dbReference type="AlphaFoldDB" id="A0A2W4WI50"/>
<keyword evidence="7" id="KW-0093">Biotin biosynthesis</keyword>
<evidence type="ECO:0000256" key="10">
    <source>
        <dbReference type="PIRSR" id="PIRSR604723-51"/>
    </source>
</evidence>
<dbReference type="NCBIfam" id="TIGR00858">
    <property type="entry name" value="bioF"/>
    <property type="match status" value="1"/>
</dbReference>
<comment type="catalytic activity">
    <reaction evidence="9 11">
        <text>6-carboxyhexanoyl-[ACP] + L-alanine + H(+) = (8S)-8-amino-7-oxononanoate + holo-[ACP] + CO2</text>
        <dbReference type="Rhea" id="RHEA:42288"/>
        <dbReference type="Rhea" id="RHEA-COMP:9685"/>
        <dbReference type="Rhea" id="RHEA-COMP:9955"/>
        <dbReference type="ChEBI" id="CHEBI:15378"/>
        <dbReference type="ChEBI" id="CHEBI:16526"/>
        <dbReference type="ChEBI" id="CHEBI:57972"/>
        <dbReference type="ChEBI" id="CHEBI:64479"/>
        <dbReference type="ChEBI" id="CHEBI:78846"/>
        <dbReference type="ChEBI" id="CHEBI:149468"/>
        <dbReference type="EC" id="2.3.1.47"/>
    </reaction>
</comment>
<dbReference type="Gene3D" id="3.40.640.10">
    <property type="entry name" value="Type I PLP-dependent aspartate aminotransferase-like (Major domain)"/>
    <property type="match status" value="1"/>
</dbReference>
<sequence length="398" mass="42261">MSSEPYAWLDKSLAALHHAHRYRSVQVIDGMAGPTIQRQGQTLVNFASNDYLGLASDPRLAEAAIAAITTYGTGSTGSRLLSGHRELHGELERAIAALKGTDDAIVFSSGYLANLGAIAALVGTPDLILGDEYNHSSLRAGGKVSGATTLDYRHCDVAHLEELLKTHRASHRRCLITTDSVFSMDGDLCPLPAILDLADTYNAMVLVDEAHGTGVFGDRGSGVVEHAGCAGQPLVTVGTLSKALGSLGGYITGSTVLIDFLRNRAPGWIYTTALSPADTAAALAAVQIVQQEPERRKALWRNVNYAIHQIDQILAKTTTATLRLQRLPSASPIICLQGASAAAIVEASRHLLRAGLWVAAVRPPTVPTSRLRITLMATHHLDQLDRLGASLLHLTGQA</sequence>
<keyword evidence="8 10" id="KW-0663">Pyridoxal phosphate</keyword>
<evidence type="ECO:0000256" key="6">
    <source>
        <dbReference type="ARBA" id="ARBA00022679"/>
    </source>
</evidence>
<dbReference type="InterPro" id="IPR015424">
    <property type="entry name" value="PyrdxlP-dep_Trfase"/>
</dbReference>
<dbReference type="EC" id="2.3.1.47" evidence="11"/>
<dbReference type="Proteomes" id="UP000249081">
    <property type="component" value="Unassembled WGS sequence"/>
</dbReference>
<protein>
    <recommendedName>
        <fullName evidence="11">8-amino-7-ketopelargonate synthase</fullName>
        <ecNumber evidence="11">2.3.1.47</ecNumber>
    </recommendedName>
</protein>
<feature type="modified residue" description="N6-(pyridoxal phosphate)lysine" evidence="10">
    <location>
        <position position="242"/>
    </location>
</feature>
<dbReference type="InterPro" id="IPR004723">
    <property type="entry name" value="AONS_Archaea/Proteobacteria"/>
</dbReference>
<evidence type="ECO:0000256" key="7">
    <source>
        <dbReference type="ARBA" id="ARBA00022756"/>
    </source>
</evidence>
<reference evidence="13 14" key="2">
    <citation type="submission" date="2018-06" db="EMBL/GenBank/DDBJ databases">
        <title>Metagenomic assembly of (sub)arctic Cyanobacteria and their associated microbiome from non-axenic cultures.</title>
        <authorList>
            <person name="Baurain D."/>
        </authorList>
    </citation>
    <scope>NUCLEOTIDE SEQUENCE [LARGE SCALE GENOMIC DNA]</scope>
    <source>
        <strain evidence="13">ULC041bin1</strain>
    </source>
</reference>
<evidence type="ECO:0000256" key="11">
    <source>
        <dbReference type="RuleBase" id="RU003693"/>
    </source>
</evidence>
<dbReference type="GO" id="GO:0030170">
    <property type="term" value="F:pyridoxal phosphate binding"/>
    <property type="evidence" value="ECO:0007669"/>
    <property type="project" value="InterPro"/>
</dbReference>
<comment type="pathway">
    <text evidence="3 11">Cofactor biosynthesis; biotin biosynthesis.</text>
</comment>
<feature type="domain" description="Aminotransferase class I/classII large" evidence="12">
    <location>
        <begin position="43"/>
        <end position="387"/>
    </location>
</feature>
<evidence type="ECO:0000313" key="13">
    <source>
        <dbReference type="EMBL" id="PZO44803.1"/>
    </source>
</evidence>
<dbReference type="InterPro" id="IPR015422">
    <property type="entry name" value="PyrdxlP-dep_Trfase_small"/>
</dbReference>
<evidence type="ECO:0000256" key="9">
    <source>
        <dbReference type="ARBA" id="ARBA00047715"/>
    </source>
</evidence>
<dbReference type="PANTHER" id="PTHR13693:SF100">
    <property type="entry name" value="8-AMINO-7-OXONONANOATE SYNTHASE"/>
    <property type="match status" value="1"/>
</dbReference>
<dbReference type="GO" id="GO:0009102">
    <property type="term" value="P:biotin biosynthetic process"/>
    <property type="evidence" value="ECO:0007669"/>
    <property type="project" value="UniProtKB-UniRule"/>
</dbReference>
<comment type="cofactor">
    <cofactor evidence="1 10 11">
        <name>pyridoxal 5'-phosphate</name>
        <dbReference type="ChEBI" id="CHEBI:597326"/>
    </cofactor>
</comment>
<dbReference type="Gene3D" id="3.90.1150.10">
    <property type="entry name" value="Aspartate Aminotransferase, domain 1"/>
    <property type="match status" value="1"/>
</dbReference>
<gene>
    <name evidence="13" type="primary">bioF</name>
    <name evidence="13" type="ORF">DCF17_03170</name>
</gene>
<evidence type="ECO:0000259" key="12">
    <source>
        <dbReference type="Pfam" id="PF00155"/>
    </source>
</evidence>
<dbReference type="InterPro" id="IPR001917">
    <property type="entry name" value="Aminotrans_II_pyridoxalP_BS"/>
</dbReference>
<dbReference type="SUPFAM" id="SSF53383">
    <property type="entry name" value="PLP-dependent transferases"/>
    <property type="match status" value="1"/>
</dbReference>
<dbReference type="InterPro" id="IPR050087">
    <property type="entry name" value="AON_synthase_class-II"/>
</dbReference>
<dbReference type="UniPathway" id="UPA00078"/>
<evidence type="ECO:0000256" key="5">
    <source>
        <dbReference type="ARBA" id="ARBA00011738"/>
    </source>
</evidence>